<dbReference type="RefSeq" id="WP_311659568.1">
    <property type="nucleotide sequence ID" value="NZ_JAVREX010000011.1"/>
</dbReference>
<name>A0ABU2RQP8_9ACTN</name>
<reference evidence="3" key="1">
    <citation type="submission" date="2023-07" db="EMBL/GenBank/DDBJ databases">
        <title>30 novel species of actinomycetes from the DSMZ collection.</title>
        <authorList>
            <person name="Nouioui I."/>
        </authorList>
    </citation>
    <scope>NUCLEOTIDE SEQUENCE [LARGE SCALE GENOMIC DNA]</scope>
    <source>
        <strain evidence="3">DSM 41770</strain>
    </source>
</reference>
<evidence type="ECO:0000313" key="3">
    <source>
        <dbReference type="Proteomes" id="UP001183777"/>
    </source>
</evidence>
<organism evidence="2 3">
    <name type="scientific">Streptomyces salyersiae</name>
    <dbReference type="NCBI Taxonomy" id="3075530"/>
    <lineage>
        <taxon>Bacteria</taxon>
        <taxon>Bacillati</taxon>
        <taxon>Actinomycetota</taxon>
        <taxon>Actinomycetes</taxon>
        <taxon>Kitasatosporales</taxon>
        <taxon>Streptomycetaceae</taxon>
        <taxon>Streptomyces</taxon>
    </lineage>
</organism>
<feature type="compositionally biased region" description="Polar residues" evidence="1">
    <location>
        <begin position="13"/>
        <end position="22"/>
    </location>
</feature>
<sequence>MAERFGRPPRTPASPTCASSRCTPPRPAVRRAASTVARLCTDCVDLLRADLRRLLDAYRESDHALTPTAPRPGVRVSGTKTAKGIVLDQRAMDLRTRMTETLASWARLVVDEARTPRPRRCEVGPLIDFLCRHLEWLAAHPAAADFDEEVRHLLDSCRTLLGPAPAQRTPIGTCPEAGCRSTLHLVRQADTATTRPRHVTCEAGHALPPQEWLRHMSGWNAATPQDDRGPLAVAEVGS</sequence>
<dbReference type="Proteomes" id="UP001183777">
    <property type="component" value="Unassembled WGS sequence"/>
</dbReference>
<proteinExistence type="predicted"/>
<protein>
    <submittedName>
        <fullName evidence="2">Uncharacterized protein</fullName>
    </submittedName>
</protein>
<comment type="caution">
    <text evidence="2">The sequence shown here is derived from an EMBL/GenBank/DDBJ whole genome shotgun (WGS) entry which is preliminary data.</text>
</comment>
<dbReference type="EMBL" id="JAVREX010000011">
    <property type="protein sequence ID" value="MDT0430608.1"/>
    <property type="molecule type" value="Genomic_DNA"/>
</dbReference>
<feature type="region of interest" description="Disordered" evidence="1">
    <location>
        <begin position="1"/>
        <end position="26"/>
    </location>
</feature>
<accession>A0ABU2RQP8</accession>
<evidence type="ECO:0000313" key="2">
    <source>
        <dbReference type="EMBL" id="MDT0430608.1"/>
    </source>
</evidence>
<keyword evidence="3" id="KW-1185">Reference proteome</keyword>
<gene>
    <name evidence="2" type="ORF">RM649_23530</name>
</gene>
<evidence type="ECO:0000256" key="1">
    <source>
        <dbReference type="SAM" id="MobiDB-lite"/>
    </source>
</evidence>